<dbReference type="PANTHER" id="PTHR32502:SF3">
    <property type="entry name" value="D-GALACTOSAMINE-6-PHOSPHATE DEAMINASE AGAS-RELATED"/>
    <property type="match status" value="1"/>
</dbReference>
<dbReference type="PROSITE" id="PS51464">
    <property type="entry name" value="SIS"/>
    <property type="match status" value="2"/>
</dbReference>
<feature type="domain" description="SIS" evidence="5">
    <location>
        <begin position="48"/>
        <end position="201"/>
    </location>
</feature>
<dbReference type="InterPro" id="IPR050303">
    <property type="entry name" value="GatZ_KbaZ_carbometab"/>
</dbReference>
<dbReference type="GO" id="GO:0005886">
    <property type="term" value="C:plasma membrane"/>
    <property type="evidence" value="ECO:0007669"/>
    <property type="project" value="TreeGrafter"/>
</dbReference>
<accession>A0AA92LPH5</accession>
<feature type="domain" description="SIS" evidence="5">
    <location>
        <begin position="218"/>
        <end position="366"/>
    </location>
</feature>
<dbReference type="InterPro" id="IPR001347">
    <property type="entry name" value="SIS_dom"/>
</dbReference>
<dbReference type="GO" id="GO:0097367">
    <property type="term" value="F:carbohydrate derivative binding"/>
    <property type="evidence" value="ECO:0007669"/>
    <property type="project" value="InterPro"/>
</dbReference>
<keyword evidence="2" id="KW-0677">Repeat</keyword>
<proteinExistence type="inferred from homology"/>
<dbReference type="GO" id="GO:0016787">
    <property type="term" value="F:hydrolase activity"/>
    <property type="evidence" value="ECO:0007669"/>
    <property type="project" value="UniProtKB-KW"/>
</dbReference>
<reference evidence="6 7" key="1">
    <citation type="submission" date="2021-01" db="EMBL/GenBank/DDBJ databases">
        <title>Characterization of a novel blaVMB-2- harboring plasmid in Vibrio diabolicus.</title>
        <authorList>
            <person name="Liu M."/>
        </authorList>
    </citation>
    <scope>NUCLEOTIDE SEQUENCE [LARGE SCALE GENOMIC DNA]</scope>
    <source>
        <strain evidence="6 7">SLV18</strain>
        <plasmid evidence="6 7">pSLV18-213K</plasmid>
    </source>
</reference>
<dbReference type="InterPro" id="IPR046348">
    <property type="entry name" value="SIS_dom_sf"/>
</dbReference>
<evidence type="ECO:0000256" key="2">
    <source>
        <dbReference type="ARBA" id="ARBA00022737"/>
    </source>
</evidence>
<dbReference type="GO" id="GO:1901135">
    <property type="term" value="P:carbohydrate derivative metabolic process"/>
    <property type="evidence" value="ECO:0007669"/>
    <property type="project" value="InterPro"/>
</dbReference>
<keyword evidence="3" id="KW-0378">Hydrolase</keyword>
<organism evidence="6 7">
    <name type="scientific">Vibrio diabolicus</name>
    <dbReference type="NCBI Taxonomy" id="50719"/>
    <lineage>
        <taxon>Bacteria</taxon>
        <taxon>Pseudomonadati</taxon>
        <taxon>Pseudomonadota</taxon>
        <taxon>Gammaproteobacteria</taxon>
        <taxon>Vibrionales</taxon>
        <taxon>Vibrionaceae</taxon>
        <taxon>Vibrio</taxon>
        <taxon>Vibrio diabolicus subgroup</taxon>
    </lineage>
</organism>
<dbReference type="GO" id="GO:0016853">
    <property type="term" value="F:isomerase activity"/>
    <property type="evidence" value="ECO:0007669"/>
    <property type="project" value="InterPro"/>
</dbReference>
<keyword evidence="6" id="KW-0614">Plasmid</keyword>
<dbReference type="AlphaFoldDB" id="A0AA92LPH5"/>
<dbReference type="InterPro" id="IPR035466">
    <property type="entry name" value="GlmS/AgaS_SIS"/>
</dbReference>
<dbReference type="CDD" id="cd05010">
    <property type="entry name" value="SIS_AgaS_like"/>
    <property type="match status" value="1"/>
</dbReference>
<geneLocation type="plasmid" evidence="6 7">
    <name>pSLV18-213K</name>
</geneLocation>
<evidence type="ECO:0000313" key="6">
    <source>
        <dbReference type="EMBL" id="QRG81453.1"/>
    </source>
</evidence>
<dbReference type="Pfam" id="PF01380">
    <property type="entry name" value="SIS"/>
    <property type="match status" value="2"/>
</dbReference>
<evidence type="ECO:0000256" key="1">
    <source>
        <dbReference type="ARBA" id="ARBA00007748"/>
    </source>
</evidence>
<dbReference type="InterPro" id="IPR035464">
    <property type="entry name" value="SIS_AgaS"/>
</dbReference>
<dbReference type="Gene3D" id="3.40.50.10490">
    <property type="entry name" value="Glucose-6-phosphate isomerase like protein, domain 1"/>
    <property type="match status" value="2"/>
</dbReference>
<evidence type="ECO:0000313" key="7">
    <source>
        <dbReference type="Proteomes" id="UP000596337"/>
    </source>
</evidence>
<dbReference type="PANTHER" id="PTHR32502">
    <property type="entry name" value="N-ACETYLGALACTOSAMINE PERMEASE II COMPONENT-RELATED"/>
    <property type="match status" value="1"/>
</dbReference>
<dbReference type="SUPFAM" id="SSF53697">
    <property type="entry name" value="SIS domain"/>
    <property type="match status" value="1"/>
</dbReference>
<dbReference type="Proteomes" id="UP000596337">
    <property type="component" value="Plasmid pSLV18-213K"/>
</dbReference>
<sequence length="386" mass="42346">MKHLGIEVTELEKNKGFWTTKEIEQQPDCWLKTLSIVNECRAQAEAFLAPLFAKENLRIVMTGAGTSAFAGKALAPILAKELNCRVEAIATTDIVSNPSQYFAEDIPTLLVSFARSGNSPESVHAVDLATQVLSDCFHLVVTCNAEGQLYSRCQSDARSFAVLMPAETNDKSFAMTSSFSSMMMAAFSFLTFNKADAKDFEKVCEQSKKLIQDVCAPIRDIVAKDAKRVIYLGSGGFQGLAQESALKLLELTAGKVVAMYDSPLGFRHGPKSIIDDETLIMVYISNDPYTRQYDLDLLTELRRDNQALQVVAVAAQLDDVVTDGHYLHIEGLEAASDVELIFPYLVVAQEYSLFHSLALDITPDNPCPTGEVNRVVQGVIIHPFGS</sequence>
<evidence type="ECO:0000259" key="5">
    <source>
        <dbReference type="PROSITE" id="PS51464"/>
    </source>
</evidence>
<comment type="similarity">
    <text evidence="1">Belongs to the SIS family. AgaS subfamily.</text>
</comment>
<name>A0AA92LPH5_9VIBR</name>
<dbReference type="CDD" id="cd05008">
    <property type="entry name" value="SIS_GlmS_GlmD_1"/>
    <property type="match status" value="1"/>
</dbReference>
<comment type="catalytic activity">
    <reaction evidence="4">
        <text>D-galactosamine 6-phosphate + H2O = D-tagatopyranose 1-phosphate + NH4(+)</text>
        <dbReference type="Rhea" id="RHEA:47680"/>
        <dbReference type="ChEBI" id="CHEBI:15377"/>
        <dbReference type="ChEBI" id="CHEBI:28938"/>
        <dbReference type="ChEBI" id="CHEBI:71674"/>
        <dbReference type="ChEBI" id="CHEBI:138150"/>
    </reaction>
</comment>
<protein>
    <submittedName>
        <fullName evidence="6">SIS domain-containing protein</fullName>
    </submittedName>
</protein>
<dbReference type="NCBIfam" id="TIGR02815">
    <property type="entry name" value="agaS_fam"/>
    <property type="match status" value="1"/>
</dbReference>
<evidence type="ECO:0000256" key="3">
    <source>
        <dbReference type="ARBA" id="ARBA00022801"/>
    </source>
</evidence>
<dbReference type="EMBL" id="CP069194">
    <property type="protein sequence ID" value="QRG81453.1"/>
    <property type="molecule type" value="Genomic_DNA"/>
</dbReference>
<gene>
    <name evidence="6" type="ORF">JOS67_00280</name>
</gene>
<dbReference type="InterPro" id="IPR014180">
    <property type="entry name" value="Sugar_isomerase_AgaS"/>
</dbReference>
<evidence type="ECO:0000256" key="4">
    <source>
        <dbReference type="ARBA" id="ARBA00029292"/>
    </source>
</evidence>
<dbReference type="GO" id="GO:0009401">
    <property type="term" value="P:phosphoenolpyruvate-dependent sugar phosphotransferase system"/>
    <property type="evidence" value="ECO:0007669"/>
    <property type="project" value="TreeGrafter"/>
</dbReference>